<keyword evidence="1" id="KW-0472">Membrane</keyword>
<reference evidence="2 3" key="1">
    <citation type="submission" date="2016-10" db="EMBL/GenBank/DDBJ databases">
        <authorList>
            <person name="Varghese N."/>
            <person name="Submissions S."/>
        </authorList>
    </citation>
    <scope>NUCLEOTIDE SEQUENCE [LARGE SCALE GENOMIC DNA]</scope>
    <source>
        <strain evidence="2 3">BS2771</strain>
    </source>
</reference>
<gene>
    <name evidence="2" type="ORF">SAMN04490181_2664</name>
</gene>
<keyword evidence="3" id="KW-1185">Reference proteome</keyword>
<evidence type="ECO:0000256" key="1">
    <source>
        <dbReference type="SAM" id="Phobius"/>
    </source>
</evidence>
<sequence length="81" mass="9042">MMGRFIMKKSNFSVLALLCLVLLPINAFAYLDPGTGSAMLQGILGALAAIAMVLKLYWHRLLRMLGLRKDVMKKESDTDKK</sequence>
<keyword evidence="1" id="KW-0812">Transmembrane</keyword>
<evidence type="ECO:0000313" key="2">
    <source>
        <dbReference type="EMBL" id="SDU98997.1"/>
    </source>
</evidence>
<protein>
    <submittedName>
        <fullName evidence="2">Uncharacterized protein</fullName>
    </submittedName>
</protein>
<feature type="transmembrane region" description="Helical" evidence="1">
    <location>
        <begin position="39"/>
        <end position="58"/>
    </location>
</feature>
<name>A0ABY0WD66_9PSED</name>
<accession>A0ABY0WD66</accession>
<dbReference type="EMBL" id="LT629800">
    <property type="protein sequence ID" value="SDU98997.1"/>
    <property type="molecule type" value="Genomic_DNA"/>
</dbReference>
<dbReference type="Proteomes" id="UP000199620">
    <property type="component" value="Chromosome I"/>
</dbReference>
<evidence type="ECO:0000313" key="3">
    <source>
        <dbReference type="Proteomes" id="UP000199620"/>
    </source>
</evidence>
<organism evidence="2 3">
    <name type="scientific">Pseudomonas brenneri</name>
    <dbReference type="NCBI Taxonomy" id="129817"/>
    <lineage>
        <taxon>Bacteria</taxon>
        <taxon>Pseudomonadati</taxon>
        <taxon>Pseudomonadota</taxon>
        <taxon>Gammaproteobacteria</taxon>
        <taxon>Pseudomonadales</taxon>
        <taxon>Pseudomonadaceae</taxon>
        <taxon>Pseudomonas</taxon>
    </lineage>
</organism>
<keyword evidence="1" id="KW-1133">Transmembrane helix</keyword>
<proteinExistence type="predicted"/>